<dbReference type="EMBL" id="CALNXK010000057">
    <property type="protein sequence ID" value="CAH3136162.1"/>
    <property type="molecule type" value="Genomic_DNA"/>
</dbReference>
<proteinExistence type="predicted"/>
<dbReference type="InterPro" id="IPR019734">
    <property type="entry name" value="TPR_rpt"/>
</dbReference>
<dbReference type="InterPro" id="IPR011990">
    <property type="entry name" value="TPR-like_helical_dom_sf"/>
</dbReference>
<sequence>MRMLRGSSDVKELVKTAHAFWNFGKEILGTNILGKDPPSLIPPCAGHFSREEDAEMREKLKTLCQGGKSSSVVKTLLLQGPSGHGKNHSAANLMTTIYTTRITNSFRSRADQGKPKLFLKNPTIRWTLNATNKQTLFDSYKSLAEAVGLIEEATDAYMELPLHNRTSEGRLYQMHLRNLCEKNAYDEALEQIYAKVMKELRQKDSWVLYIQGSKAEKVASLRRFWPQPGDNRFGNGLVIMTTGECNTKLLFGEEDDSVLQKVYIGKMTGQDSVEFLETKTGITATGDTKNAKDIAVEMLKRSPQDIAKFGAFVKNYSEETNKKVTYKDLVETKTESPYECMLLLEMTRKNQEKLLKFLACCSGEADYLPLQSLERCFEDAKETIKQSKYVDVPERDGVKVVTIHERDHKALRSILIDRKPALSEENWSGLFWQLVNQWIPSGDKTIKIIPPTLTSSDVLHAIKCLSSNFKDALQQSRDQDFIMLPKILPHLKEAVELSHKLIPESELEKNQLVLADGHACLGEMLLFVGKSEEARKNLEIALRGFKDYCGPENVLLDKANVLHFLGEAYRNSNLGDPSKGEQYLKRALKGKEQYYKGKADHQVAFTLRSLANVLNEMGKHNEAIDFAKRAVDIHFQGGYKFRQEYGYSLSTLGSSYRYLGQYVQAERRLKEALEIFRSVDAPSKLRNYNTRVVVCSDILTQRYCLQMGETLSRLSSVQRNLEKLDESIESLMEAKEMFGNNDIYSAIILSKLSVVYRHKGDSKNSLENAEKAAEITDKHHGLKSHPVIATALLNLGNAQSDTGSVEDAERNLIRALEIYKEIHGENHGIIAANLNYLGCAYLQKGQVWKAKETLENAVKIMDNYSPSHQEMANSLKRLSKTCLILGEAVNSADLANRALEIYNETYGNMRHREVRKCTLRIAYACSKLGLFSKAKEYIKEVELGFSQKNMAHPEYAVFLRTKTEITLDNLQFSWPKDEKGMRKMMSEAETDLNRADVIIQQSLGCDHQQYAFLKGEKARLCILMGHYKKAYNEIHSALSIIAKNYQKPDIEAGFLLIRADAEGKLQLSCAQEESLARAEKLYEEAFDDSHPMVATTLQKRCQKNIDLTNLSRAGEDLAASDKICEIHKTSLRRQLDSSCSGFLANYSLDHHPVLKRQQQLNRRIKRGPAGAWFQ</sequence>
<organism evidence="1 2">
    <name type="scientific">Porites lobata</name>
    <dbReference type="NCBI Taxonomy" id="104759"/>
    <lineage>
        <taxon>Eukaryota</taxon>
        <taxon>Metazoa</taxon>
        <taxon>Cnidaria</taxon>
        <taxon>Anthozoa</taxon>
        <taxon>Hexacorallia</taxon>
        <taxon>Scleractinia</taxon>
        <taxon>Fungiina</taxon>
        <taxon>Poritidae</taxon>
        <taxon>Porites</taxon>
    </lineage>
</organism>
<protein>
    <submittedName>
        <fullName evidence="1">Uncharacterized protein</fullName>
    </submittedName>
</protein>
<reference evidence="1 2" key="1">
    <citation type="submission" date="2022-05" db="EMBL/GenBank/DDBJ databases">
        <authorList>
            <consortium name="Genoscope - CEA"/>
            <person name="William W."/>
        </authorList>
    </citation>
    <scope>NUCLEOTIDE SEQUENCE [LARGE SCALE GENOMIC DNA]</scope>
</reference>
<dbReference type="Proteomes" id="UP001159405">
    <property type="component" value="Unassembled WGS sequence"/>
</dbReference>
<dbReference type="PANTHER" id="PTHR19959">
    <property type="entry name" value="KINESIN LIGHT CHAIN"/>
    <property type="match status" value="1"/>
</dbReference>
<evidence type="ECO:0000313" key="2">
    <source>
        <dbReference type="Proteomes" id="UP001159405"/>
    </source>
</evidence>
<accession>A0ABN8P717</accession>
<dbReference type="PANTHER" id="PTHR19959:SF119">
    <property type="entry name" value="FUNGAL LIPASE-LIKE DOMAIN-CONTAINING PROTEIN"/>
    <property type="match status" value="1"/>
</dbReference>
<dbReference type="Gene3D" id="1.25.40.10">
    <property type="entry name" value="Tetratricopeptide repeat domain"/>
    <property type="match status" value="4"/>
</dbReference>
<comment type="caution">
    <text evidence="1">The sequence shown here is derived from an EMBL/GenBank/DDBJ whole genome shotgun (WGS) entry which is preliminary data.</text>
</comment>
<dbReference type="SMART" id="SM00028">
    <property type="entry name" value="TPR"/>
    <property type="match status" value="9"/>
</dbReference>
<gene>
    <name evidence="1" type="ORF">PLOB_00038309</name>
</gene>
<dbReference type="Pfam" id="PF13424">
    <property type="entry name" value="TPR_12"/>
    <property type="match status" value="2"/>
</dbReference>
<name>A0ABN8P717_9CNID</name>
<evidence type="ECO:0000313" key="1">
    <source>
        <dbReference type="EMBL" id="CAH3136162.1"/>
    </source>
</evidence>
<dbReference type="SUPFAM" id="SSF48452">
    <property type="entry name" value="TPR-like"/>
    <property type="match status" value="3"/>
</dbReference>
<keyword evidence="2" id="KW-1185">Reference proteome</keyword>